<dbReference type="SUPFAM" id="SSF46785">
    <property type="entry name" value="Winged helix' DNA-binding domain"/>
    <property type="match status" value="1"/>
</dbReference>
<dbReference type="InterPro" id="IPR000524">
    <property type="entry name" value="Tscrpt_reg_HTH_GntR"/>
</dbReference>
<dbReference type="InterPro" id="IPR051446">
    <property type="entry name" value="HTH_trans_reg/aminotransferase"/>
</dbReference>
<dbReference type="GO" id="GO:0003677">
    <property type="term" value="F:DNA binding"/>
    <property type="evidence" value="ECO:0007669"/>
    <property type="project" value="UniProtKB-KW"/>
</dbReference>
<evidence type="ECO:0000313" key="8">
    <source>
        <dbReference type="Proteomes" id="UP000295131"/>
    </source>
</evidence>
<evidence type="ECO:0000256" key="4">
    <source>
        <dbReference type="ARBA" id="ARBA00023125"/>
    </source>
</evidence>
<dbReference type="CDD" id="cd00609">
    <property type="entry name" value="AAT_like"/>
    <property type="match status" value="1"/>
</dbReference>
<accession>A0A4R5PL73</accession>
<dbReference type="GO" id="GO:0030170">
    <property type="term" value="F:pyridoxal phosphate binding"/>
    <property type="evidence" value="ECO:0007669"/>
    <property type="project" value="InterPro"/>
</dbReference>
<sequence length="458" mass="49424">MIADLVQSNIKPRYKAIVAAVIEGVAQRRIPVGQKLPPQRELAHQLGIAIATVGRAYSELEQLGVVTSHVGRGTYISEIKPKYAATEPDAGQSIDMQTYRVPVADLPGLVSETLRAIAAEDAAGLLLENCPTQGDFSHREALAGWLSLSGISASPEQIIVTNGGQHAAMCALSTITHPGQTIATEELTDPRMKAVAGYLDRQLAAVKMDAHGMLPDALEAVCSGGHRISAIYCTPRNQNPTNAVLPYERRVAIAEIAERYDIPIIESDIYGTLRQEKEPPIFALAPHRTHFVTSLGRIAGPGMKVGCLVSPPESVLRSQSGVGMSTGASSRLQAEIAARWIRQGHVGRMMNWQQTDALRRVSLLSAYPTLARAVSLPTSPHIWLPLPEPWRSEEFVDTAAAHGIAIAPTHSFVVGRREVPHAVRIVIGAPDTLDTLKTGLDRLERILQNPPRPHGRSA</sequence>
<comment type="similarity">
    <text evidence="1">In the C-terminal section; belongs to the class-I pyridoxal-phosphate-dependent aminotransferase family.</text>
</comment>
<evidence type="ECO:0000256" key="2">
    <source>
        <dbReference type="ARBA" id="ARBA00022898"/>
    </source>
</evidence>
<proteinExistence type="inferred from homology"/>
<dbReference type="PANTHER" id="PTHR46577:SF1">
    <property type="entry name" value="HTH-TYPE TRANSCRIPTIONAL REGULATORY PROTEIN GABR"/>
    <property type="match status" value="1"/>
</dbReference>
<evidence type="ECO:0000259" key="6">
    <source>
        <dbReference type="PROSITE" id="PS50949"/>
    </source>
</evidence>
<dbReference type="PANTHER" id="PTHR46577">
    <property type="entry name" value="HTH-TYPE TRANSCRIPTIONAL REGULATORY PROTEIN GABR"/>
    <property type="match status" value="1"/>
</dbReference>
<dbReference type="InterPro" id="IPR036390">
    <property type="entry name" value="WH_DNA-bd_sf"/>
</dbReference>
<dbReference type="GO" id="GO:0008483">
    <property type="term" value="F:transaminase activity"/>
    <property type="evidence" value="ECO:0007669"/>
    <property type="project" value="UniProtKB-KW"/>
</dbReference>
<keyword evidence="7" id="KW-0032">Aminotransferase</keyword>
<dbReference type="Gene3D" id="1.10.10.10">
    <property type="entry name" value="Winged helix-like DNA-binding domain superfamily/Winged helix DNA-binding domain"/>
    <property type="match status" value="1"/>
</dbReference>
<evidence type="ECO:0000256" key="3">
    <source>
        <dbReference type="ARBA" id="ARBA00023015"/>
    </source>
</evidence>
<evidence type="ECO:0000256" key="1">
    <source>
        <dbReference type="ARBA" id="ARBA00005384"/>
    </source>
</evidence>
<reference evidence="7 8" key="1">
    <citation type="journal article" date="2013" name="Int. J. Syst. Evol. Microbiol.">
        <title>Hoeflea suaedae sp. nov., an endophytic bacterium isolated from the root of the halophyte Suaeda maritima.</title>
        <authorList>
            <person name="Chung E.J."/>
            <person name="Park J.A."/>
            <person name="Pramanik P."/>
            <person name="Bibi F."/>
            <person name="Jeon C.O."/>
            <person name="Chung Y.R."/>
        </authorList>
    </citation>
    <scope>NUCLEOTIDE SEQUENCE [LARGE SCALE GENOMIC DNA]</scope>
    <source>
        <strain evidence="7 8">YC6898</strain>
    </source>
</reference>
<keyword evidence="5" id="KW-0804">Transcription</keyword>
<dbReference type="Gene3D" id="3.40.640.10">
    <property type="entry name" value="Type I PLP-dependent aspartate aminotransferase-like (Major domain)"/>
    <property type="match status" value="1"/>
</dbReference>
<keyword evidence="7" id="KW-0808">Transferase</keyword>
<keyword evidence="4" id="KW-0238">DNA-binding</keyword>
<dbReference type="InterPro" id="IPR015421">
    <property type="entry name" value="PyrdxlP-dep_Trfase_major"/>
</dbReference>
<dbReference type="AlphaFoldDB" id="A0A4R5PL73"/>
<keyword evidence="3" id="KW-0805">Transcription regulation</keyword>
<dbReference type="PROSITE" id="PS50949">
    <property type="entry name" value="HTH_GNTR"/>
    <property type="match status" value="1"/>
</dbReference>
<evidence type="ECO:0000256" key="5">
    <source>
        <dbReference type="ARBA" id="ARBA00023163"/>
    </source>
</evidence>
<keyword evidence="8" id="KW-1185">Reference proteome</keyword>
<dbReference type="Proteomes" id="UP000295131">
    <property type="component" value="Unassembled WGS sequence"/>
</dbReference>
<dbReference type="EMBL" id="SMSI01000002">
    <property type="protein sequence ID" value="TDH36078.1"/>
    <property type="molecule type" value="Genomic_DNA"/>
</dbReference>
<keyword evidence="2" id="KW-0663">Pyridoxal phosphate</keyword>
<dbReference type="InterPro" id="IPR036388">
    <property type="entry name" value="WH-like_DNA-bd_sf"/>
</dbReference>
<gene>
    <name evidence="7" type="ORF">E2A64_12330</name>
</gene>
<organism evidence="7 8">
    <name type="scientific">Pseudohoeflea suaedae</name>
    <dbReference type="NCBI Taxonomy" id="877384"/>
    <lineage>
        <taxon>Bacteria</taxon>
        <taxon>Pseudomonadati</taxon>
        <taxon>Pseudomonadota</taxon>
        <taxon>Alphaproteobacteria</taxon>
        <taxon>Hyphomicrobiales</taxon>
        <taxon>Rhizobiaceae</taxon>
        <taxon>Pseudohoeflea</taxon>
    </lineage>
</organism>
<name>A0A4R5PL73_9HYPH</name>
<dbReference type="InterPro" id="IPR015424">
    <property type="entry name" value="PyrdxlP-dep_Trfase"/>
</dbReference>
<dbReference type="InterPro" id="IPR015422">
    <property type="entry name" value="PyrdxlP-dep_Trfase_small"/>
</dbReference>
<dbReference type="SMART" id="SM00345">
    <property type="entry name" value="HTH_GNTR"/>
    <property type="match status" value="1"/>
</dbReference>
<dbReference type="Pfam" id="PF00392">
    <property type="entry name" value="GntR"/>
    <property type="match status" value="1"/>
</dbReference>
<comment type="caution">
    <text evidence="7">The sequence shown here is derived from an EMBL/GenBank/DDBJ whole genome shotgun (WGS) entry which is preliminary data.</text>
</comment>
<dbReference type="InterPro" id="IPR004839">
    <property type="entry name" value="Aminotransferase_I/II_large"/>
</dbReference>
<dbReference type="CDD" id="cd07377">
    <property type="entry name" value="WHTH_GntR"/>
    <property type="match status" value="1"/>
</dbReference>
<evidence type="ECO:0000313" key="7">
    <source>
        <dbReference type="EMBL" id="TDH36078.1"/>
    </source>
</evidence>
<feature type="domain" description="HTH gntR-type" evidence="6">
    <location>
        <begin position="11"/>
        <end position="79"/>
    </location>
</feature>
<dbReference type="GO" id="GO:0003700">
    <property type="term" value="F:DNA-binding transcription factor activity"/>
    <property type="evidence" value="ECO:0007669"/>
    <property type="project" value="InterPro"/>
</dbReference>
<dbReference type="Pfam" id="PF00155">
    <property type="entry name" value="Aminotran_1_2"/>
    <property type="match status" value="1"/>
</dbReference>
<protein>
    <submittedName>
        <fullName evidence="7">PLP-dependent aminotransferase family protein</fullName>
    </submittedName>
</protein>
<dbReference type="SUPFAM" id="SSF53383">
    <property type="entry name" value="PLP-dependent transferases"/>
    <property type="match status" value="1"/>
</dbReference>
<dbReference type="Gene3D" id="3.90.1150.10">
    <property type="entry name" value="Aspartate Aminotransferase, domain 1"/>
    <property type="match status" value="1"/>
</dbReference>